<evidence type="ECO:0000313" key="2">
    <source>
        <dbReference type="EMBL" id="KAJ8902053.1"/>
    </source>
</evidence>
<feature type="transmembrane region" description="Helical" evidence="1">
    <location>
        <begin position="38"/>
        <end position="59"/>
    </location>
</feature>
<keyword evidence="1" id="KW-1133">Transmembrane helix</keyword>
<accession>A0AAV8UKE9</accession>
<feature type="transmembrane region" description="Helical" evidence="1">
    <location>
        <begin position="153"/>
        <end position="175"/>
    </location>
</feature>
<feature type="transmembrane region" description="Helical" evidence="1">
    <location>
        <begin position="98"/>
        <end position="117"/>
    </location>
</feature>
<evidence type="ECO:0000313" key="3">
    <source>
        <dbReference type="Proteomes" id="UP001157974"/>
    </source>
</evidence>
<organism evidence="2 3">
    <name type="scientific">Rhodosorus marinus</name>
    <dbReference type="NCBI Taxonomy" id="101924"/>
    <lineage>
        <taxon>Eukaryota</taxon>
        <taxon>Rhodophyta</taxon>
        <taxon>Stylonematophyceae</taxon>
        <taxon>Stylonematales</taxon>
        <taxon>Stylonemataceae</taxon>
        <taxon>Rhodosorus</taxon>
    </lineage>
</organism>
<keyword evidence="3" id="KW-1185">Reference proteome</keyword>
<dbReference type="Proteomes" id="UP001157974">
    <property type="component" value="Unassembled WGS sequence"/>
</dbReference>
<dbReference type="EMBL" id="JAMWBK010000009">
    <property type="protein sequence ID" value="KAJ8902053.1"/>
    <property type="molecule type" value="Genomic_DNA"/>
</dbReference>
<feature type="transmembrane region" description="Helical" evidence="1">
    <location>
        <begin position="66"/>
        <end position="86"/>
    </location>
</feature>
<gene>
    <name evidence="2" type="ORF">NDN08_006461</name>
</gene>
<protein>
    <recommendedName>
        <fullName evidence="4">DUF2878 domain-containing protein</fullName>
    </recommendedName>
</protein>
<dbReference type="Pfam" id="PF11086">
    <property type="entry name" value="DUF2878"/>
    <property type="match status" value="1"/>
</dbReference>
<dbReference type="AlphaFoldDB" id="A0AAV8UKE9"/>
<dbReference type="InterPro" id="IPR021306">
    <property type="entry name" value="DUF2878"/>
</dbReference>
<evidence type="ECO:0008006" key="4">
    <source>
        <dbReference type="Google" id="ProtNLM"/>
    </source>
</evidence>
<keyword evidence="1" id="KW-0472">Membrane</keyword>
<evidence type="ECO:0000256" key="1">
    <source>
        <dbReference type="SAM" id="Phobius"/>
    </source>
</evidence>
<reference evidence="2 3" key="1">
    <citation type="journal article" date="2023" name="Nat. Commun.">
        <title>Origin of minicircular mitochondrial genomes in red algae.</title>
        <authorList>
            <person name="Lee Y."/>
            <person name="Cho C.H."/>
            <person name="Lee Y.M."/>
            <person name="Park S.I."/>
            <person name="Yang J.H."/>
            <person name="West J.A."/>
            <person name="Bhattacharya D."/>
            <person name="Yoon H.S."/>
        </authorList>
    </citation>
    <scope>NUCLEOTIDE SEQUENCE [LARGE SCALE GENOMIC DNA]</scope>
    <source>
        <strain evidence="2 3">CCMP1338</strain>
        <tissue evidence="2">Whole cell</tissue>
    </source>
</reference>
<keyword evidence="1" id="KW-0812">Transmembrane</keyword>
<proteinExistence type="predicted"/>
<feature type="transmembrane region" description="Helical" evidence="1">
    <location>
        <begin position="124"/>
        <end position="141"/>
    </location>
</feature>
<comment type="caution">
    <text evidence="2">The sequence shown here is derived from an EMBL/GenBank/DDBJ whole genome shotgun (WGS) entry which is preliminary data.</text>
</comment>
<sequence length="192" mass="21316">MSSWDDWRRKTGLLLNSALCNVGWFANVLLAAHQHPLWGPSAQVGLGLLHVLLVCPLYELDRRGEVVIILASVLYALVVESSLGYFFNVVPWTVAPPFILALWANFAMSLNVSFGFLKSTSFPWVPAILGLVFGPVSYWSGIKLGAIEVPHDLVFFMVLIAIEWCISFPLLLWLANSQTRKVESTSTPELEA</sequence>
<name>A0AAV8UKE9_9RHOD</name>
<feature type="transmembrane region" description="Helical" evidence="1">
    <location>
        <begin position="12"/>
        <end position="32"/>
    </location>
</feature>